<protein>
    <submittedName>
        <fullName evidence="1">Uncharacterized protein</fullName>
    </submittedName>
</protein>
<sequence length="244" mass="25763">MTIKHPRSSNLTFSFIGRPAESLTGISGASFLVPFDASASFEVVACILSAVPTSGPIPRHTHRTLPLALPLATPVPLVDAVAPPLAPLAGAPLPLPIALPPLVALVLEIVEDIGAGVFCTAPLAPQPNGYTPFNDQNSQESSIDVPPQPASQTRPPPSLSTTKPLPSRTLPRPSEALRPRCLREIDTERAHVQPVQEAAKALVEPRQTLVQELEMQHVGLQVCEAVAQLGEGGLEAFERLRPAG</sequence>
<accession>A0ACC3SNR5</accession>
<reference evidence="1" key="1">
    <citation type="submission" date="2024-02" db="EMBL/GenBank/DDBJ databases">
        <title>Metagenome Assembled Genome of Zalaria obscura JY119.</title>
        <authorList>
            <person name="Vighnesh L."/>
            <person name="Jagadeeshwari U."/>
            <person name="Venkata Ramana C."/>
            <person name="Sasikala C."/>
        </authorList>
    </citation>
    <scope>NUCLEOTIDE SEQUENCE</scope>
    <source>
        <strain evidence="1">JY119</strain>
    </source>
</reference>
<dbReference type="EMBL" id="JAMKPW020000001">
    <property type="protein sequence ID" value="KAK8221975.1"/>
    <property type="molecule type" value="Genomic_DNA"/>
</dbReference>
<evidence type="ECO:0000313" key="2">
    <source>
        <dbReference type="Proteomes" id="UP001320706"/>
    </source>
</evidence>
<gene>
    <name evidence="1" type="ORF">M8818_000142</name>
</gene>
<proteinExistence type="predicted"/>
<comment type="caution">
    <text evidence="1">The sequence shown here is derived from an EMBL/GenBank/DDBJ whole genome shotgun (WGS) entry which is preliminary data.</text>
</comment>
<dbReference type="Proteomes" id="UP001320706">
    <property type="component" value="Unassembled WGS sequence"/>
</dbReference>
<organism evidence="1 2">
    <name type="scientific">Zalaria obscura</name>
    <dbReference type="NCBI Taxonomy" id="2024903"/>
    <lineage>
        <taxon>Eukaryota</taxon>
        <taxon>Fungi</taxon>
        <taxon>Dikarya</taxon>
        <taxon>Ascomycota</taxon>
        <taxon>Pezizomycotina</taxon>
        <taxon>Dothideomycetes</taxon>
        <taxon>Dothideomycetidae</taxon>
        <taxon>Dothideales</taxon>
        <taxon>Zalariaceae</taxon>
        <taxon>Zalaria</taxon>
    </lineage>
</organism>
<evidence type="ECO:0000313" key="1">
    <source>
        <dbReference type="EMBL" id="KAK8221975.1"/>
    </source>
</evidence>
<keyword evidence="2" id="KW-1185">Reference proteome</keyword>
<name>A0ACC3SNR5_9PEZI</name>